<dbReference type="Gene3D" id="6.10.250.230">
    <property type="match status" value="1"/>
</dbReference>
<evidence type="ECO:0000256" key="9">
    <source>
        <dbReference type="PROSITE-ProRule" id="PRU00134"/>
    </source>
</evidence>
<reference evidence="14" key="1">
    <citation type="submission" date="2021-02" db="EMBL/GenBank/DDBJ databases">
        <authorList>
            <person name="Nowell W R."/>
        </authorList>
    </citation>
    <scope>NUCLEOTIDE SEQUENCE</scope>
</reference>
<dbReference type="InterPro" id="IPR003894">
    <property type="entry name" value="TAFH_NHR1"/>
</dbReference>
<keyword evidence="4 9" id="KW-0863">Zinc-finger</keyword>
<dbReference type="GO" id="GO:0006351">
    <property type="term" value="P:DNA-templated transcription"/>
    <property type="evidence" value="ECO:0007669"/>
    <property type="project" value="InterPro"/>
</dbReference>
<dbReference type="GO" id="GO:0005634">
    <property type="term" value="C:nucleus"/>
    <property type="evidence" value="ECO:0007669"/>
    <property type="project" value="UniProtKB-SubCell"/>
</dbReference>
<dbReference type="Proteomes" id="UP000663872">
    <property type="component" value="Unassembled WGS sequence"/>
</dbReference>
<dbReference type="Proteomes" id="UP000663848">
    <property type="component" value="Unassembled WGS sequence"/>
</dbReference>
<dbReference type="PANTHER" id="PTHR10379">
    <property type="entry name" value="MTG8 ETO EIGHT TWENTY ONE PROTEIN"/>
    <property type="match status" value="1"/>
</dbReference>
<name>A0A817T4Q6_9BILA</name>
<dbReference type="Gene3D" id="1.20.120.1110">
    <property type="entry name" value="TAFH/NHR1 domain"/>
    <property type="match status" value="1"/>
</dbReference>
<keyword evidence="7" id="KW-0804">Transcription</keyword>
<dbReference type="Pfam" id="PF08788">
    <property type="entry name" value="NHR2"/>
    <property type="match status" value="1"/>
</dbReference>
<evidence type="ECO:0000256" key="10">
    <source>
        <dbReference type="SAM" id="Coils"/>
    </source>
</evidence>
<comment type="subcellular location">
    <subcellularLocation>
        <location evidence="1">Nucleus</location>
    </subcellularLocation>
</comment>
<dbReference type="EMBL" id="CAJOBR010000384">
    <property type="protein sequence ID" value="CAF4503007.1"/>
    <property type="molecule type" value="Genomic_DNA"/>
</dbReference>
<feature type="compositionally biased region" description="Low complexity" evidence="11">
    <location>
        <begin position="211"/>
        <end position="220"/>
    </location>
</feature>
<dbReference type="PANTHER" id="PTHR10379:SF14">
    <property type="entry name" value="NERVY, ISOFORM D"/>
    <property type="match status" value="1"/>
</dbReference>
<feature type="domain" description="TAFH" evidence="13">
    <location>
        <begin position="62"/>
        <end position="157"/>
    </location>
</feature>
<feature type="coiled-coil region" evidence="10">
    <location>
        <begin position="325"/>
        <end position="389"/>
    </location>
</feature>
<accession>A0A817T4Q6</accession>
<dbReference type="SMART" id="SM00549">
    <property type="entry name" value="TAFH"/>
    <property type="match status" value="1"/>
</dbReference>
<feature type="compositionally biased region" description="Basic and acidic residues" evidence="11">
    <location>
        <begin position="186"/>
        <end position="203"/>
    </location>
</feature>
<evidence type="ECO:0000256" key="4">
    <source>
        <dbReference type="ARBA" id="ARBA00022771"/>
    </source>
</evidence>
<dbReference type="AlphaFoldDB" id="A0A817T4Q6"/>
<dbReference type="EMBL" id="CAJNYT010000035">
    <property type="protein sequence ID" value="CAF3308906.1"/>
    <property type="molecule type" value="Genomic_DNA"/>
</dbReference>
<feature type="compositionally biased region" description="Polar residues" evidence="11">
    <location>
        <begin position="45"/>
        <end position="59"/>
    </location>
</feature>
<evidence type="ECO:0000313" key="16">
    <source>
        <dbReference type="Proteomes" id="UP000663872"/>
    </source>
</evidence>
<keyword evidence="3" id="KW-0479">Metal-binding</keyword>
<keyword evidence="5" id="KW-0862">Zinc</keyword>
<dbReference type="InterPro" id="IPR002893">
    <property type="entry name" value="Znf_MYND"/>
</dbReference>
<dbReference type="Pfam" id="PF07531">
    <property type="entry name" value="TAFH"/>
    <property type="match status" value="1"/>
</dbReference>
<keyword evidence="10" id="KW-0175">Coiled coil</keyword>
<feature type="region of interest" description="Disordered" evidence="11">
    <location>
        <begin position="171"/>
        <end position="220"/>
    </location>
</feature>
<protein>
    <submittedName>
        <fullName evidence="14">Uncharacterized protein</fullName>
    </submittedName>
</protein>
<evidence type="ECO:0000256" key="5">
    <source>
        <dbReference type="ARBA" id="ARBA00022833"/>
    </source>
</evidence>
<dbReference type="PROSITE" id="PS51119">
    <property type="entry name" value="TAFH"/>
    <property type="match status" value="1"/>
</dbReference>
<dbReference type="PROSITE" id="PS50865">
    <property type="entry name" value="ZF_MYND_2"/>
    <property type="match status" value="1"/>
</dbReference>
<sequence length="531" mass="60742">MPTNSNESLISSSTTTLVVPSMNTSMLNATNNNSGPSSSSSNTNHMQASMQTRPNSPPQAISRQLNKLKRFFSTLYYFGSDISNEIGERVRTLILALINNALSVEEFHGKVQVATSFPLRPFALPFLKSTLPLLQSDLSQLARQSKQSSSHYLAQHEELILLPRDILERSASPSIPPVKEQMNNDNTKRKLPDDAHEHDERSYSGKRSAPNLNNNNNTNATNLRSLVSSTVTNNVISSTSIRRDIRDKERTFTSYLRDHGPETKDNSGKAMEDDWRNTENMLNCILEMVTKTKRVLFMLQQKDNHLRRLVETNDLEWRRRHAEMLTQTEDRIVEVRRKAEEAVLEIKRQSIVDLQKAVSQAEQKSNEILLREREQYQRLNQELKAQTFEEAYALLNRQEDGPEQCWHCARRAIETCSGCNIARYCGQYCQHRDWDSHQKLCGPDLKRKLNDNPQLYRSSFTKIDLNISLNNQIETSINNTSTRTSETAADTPYLSVSTPIMADTPTSEHVVLHNDDKYETEERTTVKTEHT</sequence>
<dbReference type="Pfam" id="PF01753">
    <property type="entry name" value="zf-MYND"/>
    <property type="match status" value="1"/>
</dbReference>
<dbReference type="InterPro" id="IPR014896">
    <property type="entry name" value="NHR2"/>
</dbReference>
<evidence type="ECO:0000259" key="13">
    <source>
        <dbReference type="PROSITE" id="PS51119"/>
    </source>
</evidence>
<evidence type="ECO:0000256" key="1">
    <source>
        <dbReference type="ARBA" id="ARBA00004123"/>
    </source>
</evidence>
<evidence type="ECO:0000256" key="3">
    <source>
        <dbReference type="ARBA" id="ARBA00022723"/>
    </source>
</evidence>
<dbReference type="GO" id="GO:0008270">
    <property type="term" value="F:zinc ion binding"/>
    <property type="evidence" value="ECO:0007669"/>
    <property type="project" value="UniProtKB-KW"/>
</dbReference>
<dbReference type="InterPro" id="IPR037249">
    <property type="entry name" value="TAFH/NHR1_dom_sf"/>
</dbReference>
<keyword evidence="2" id="KW-0678">Repressor</keyword>
<evidence type="ECO:0000256" key="8">
    <source>
        <dbReference type="ARBA" id="ARBA00023242"/>
    </source>
</evidence>
<keyword evidence="8" id="KW-0539">Nucleus</keyword>
<keyword evidence="6" id="KW-0805">Transcription regulation</keyword>
<proteinExistence type="predicted"/>
<evidence type="ECO:0000256" key="6">
    <source>
        <dbReference type="ARBA" id="ARBA00023015"/>
    </source>
</evidence>
<dbReference type="Gene3D" id="6.10.140.2220">
    <property type="match status" value="1"/>
</dbReference>
<evidence type="ECO:0000256" key="7">
    <source>
        <dbReference type="ARBA" id="ARBA00023163"/>
    </source>
</evidence>
<evidence type="ECO:0000259" key="12">
    <source>
        <dbReference type="PROSITE" id="PS50865"/>
    </source>
</evidence>
<feature type="region of interest" description="Disordered" evidence="11">
    <location>
        <begin position="25"/>
        <end position="59"/>
    </location>
</feature>
<evidence type="ECO:0000313" key="15">
    <source>
        <dbReference type="EMBL" id="CAF4503007.1"/>
    </source>
</evidence>
<dbReference type="PRINTS" id="PR01875">
    <property type="entry name" value="ETOFAMILY"/>
</dbReference>
<dbReference type="SUPFAM" id="SSF144232">
    <property type="entry name" value="HIT/MYND zinc finger-like"/>
    <property type="match status" value="1"/>
</dbReference>
<dbReference type="InterPro" id="IPR013289">
    <property type="entry name" value="CBFA2T1/2/3"/>
</dbReference>
<feature type="compositionally biased region" description="Low complexity" evidence="11">
    <location>
        <begin position="28"/>
        <end position="44"/>
    </location>
</feature>
<evidence type="ECO:0000256" key="11">
    <source>
        <dbReference type="SAM" id="MobiDB-lite"/>
    </source>
</evidence>
<feature type="domain" description="MYND-type" evidence="12">
    <location>
        <begin position="405"/>
        <end position="441"/>
    </location>
</feature>
<evidence type="ECO:0000256" key="2">
    <source>
        <dbReference type="ARBA" id="ARBA00022491"/>
    </source>
</evidence>
<evidence type="ECO:0000313" key="14">
    <source>
        <dbReference type="EMBL" id="CAF3308906.1"/>
    </source>
</evidence>
<organism evidence="14 16">
    <name type="scientific">Rotaria socialis</name>
    <dbReference type="NCBI Taxonomy" id="392032"/>
    <lineage>
        <taxon>Eukaryota</taxon>
        <taxon>Metazoa</taxon>
        <taxon>Spiralia</taxon>
        <taxon>Gnathifera</taxon>
        <taxon>Rotifera</taxon>
        <taxon>Eurotatoria</taxon>
        <taxon>Bdelloidea</taxon>
        <taxon>Philodinida</taxon>
        <taxon>Philodinidae</taxon>
        <taxon>Rotaria</taxon>
    </lineage>
</organism>
<comment type="caution">
    <text evidence="14">The sequence shown here is derived from an EMBL/GenBank/DDBJ whole genome shotgun (WGS) entry which is preliminary data.</text>
</comment>
<dbReference type="GO" id="GO:0003714">
    <property type="term" value="F:transcription corepressor activity"/>
    <property type="evidence" value="ECO:0007669"/>
    <property type="project" value="InterPro"/>
</dbReference>
<dbReference type="PROSITE" id="PS01360">
    <property type="entry name" value="ZF_MYND_1"/>
    <property type="match status" value="1"/>
</dbReference>
<dbReference type="SUPFAM" id="SSF158553">
    <property type="entry name" value="TAFH domain-like"/>
    <property type="match status" value="1"/>
</dbReference>
<gene>
    <name evidence="14" type="ORF">GRG538_LOCUS1306</name>
    <name evidence="15" type="ORF">QYT958_LOCUS4840</name>
</gene>